<proteinExistence type="inferred from homology"/>
<dbReference type="SUPFAM" id="SSF51430">
    <property type="entry name" value="NAD(P)-linked oxidoreductase"/>
    <property type="match status" value="1"/>
</dbReference>
<keyword evidence="9" id="KW-1185">Reference proteome</keyword>
<comment type="caution">
    <text evidence="8">The sequence shown here is derived from an EMBL/GenBank/DDBJ whole genome shotgun (WGS) entry which is preliminary data.</text>
</comment>
<gene>
    <name evidence="8" type="ORF">EDM56_12300</name>
</gene>
<evidence type="ECO:0000256" key="5">
    <source>
        <dbReference type="PIRSR" id="PIRSR000097-2"/>
    </source>
</evidence>
<dbReference type="FunFam" id="3.20.20.100:FF:000015">
    <property type="entry name" value="Oxidoreductase, aldo/keto reductase family"/>
    <property type="match status" value="1"/>
</dbReference>
<dbReference type="PROSITE" id="PS00063">
    <property type="entry name" value="ALDOKETO_REDUCTASE_3"/>
    <property type="match status" value="1"/>
</dbReference>
<dbReference type="GO" id="GO:0016616">
    <property type="term" value="F:oxidoreductase activity, acting on the CH-OH group of donors, NAD or NADP as acceptor"/>
    <property type="evidence" value="ECO:0007669"/>
    <property type="project" value="UniProtKB-ARBA"/>
</dbReference>
<dbReference type="EMBL" id="RHHQ01000008">
    <property type="protein sequence ID" value="RNB89928.1"/>
    <property type="molecule type" value="Genomic_DNA"/>
</dbReference>
<dbReference type="Pfam" id="PF00248">
    <property type="entry name" value="Aldo_ket_red"/>
    <property type="match status" value="1"/>
</dbReference>
<evidence type="ECO:0000256" key="2">
    <source>
        <dbReference type="ARBA" id="ARBA00022857"/>
    </source>
</evidence>
<dbReference type="PIRSF" id="PIRSF000097">
    <property type="entry name" value="AKR"/>
    <property type="match status" value="1"/>
</dbReference>
<evidence type="ECO:0000259" key="7">
    <source>
        <dbReference type="Pfam" id="PF00248"/>
    </source>
</evidence>
<comment type="similarity">
    <text evidence="1">Belongs to the aldo/keto reductase family.</text>
</comment>
<dbReference type="PRINTS" id="PR00069">
    <property type="entry name" value="ALDKETRDTASE"/>
</dbReference>
<dbReference type="Gene3D" id="3.20.20.100">
    <property type="entry name" value="NADP-dependent oxidoreductase domain"/>
    <property type="match status" value="1"/>
</dbReference>
<dbReference type="AlphaFoldDB" id="A0A3M8DPA1"/>
<feature type="binding site" evidence="5">
    <location>
        <position position="112"/>
    </location>
    <ligand>
        <name>substrate</name>
    </ligand>
</feature>
<protein>
    <submittedName>
        <fullName evidence="8">Aldo/keto reductase</fullName>
    </submittedName>
</protein>
<dbReference type="PANTHER" id="PTHR43827:SF3">
    <property type="entry name" value="NADP-DEPENDENT OXIDOREDUCTASE DOMAIN-CONTAINING PROTEIN"/>
    <property type="match status" value="1"/>
</dbReference>
<keyword evidence="3" id="KW-0560">Oxidoreductase</keyword>
<keyword evidence="2" id="KW-0521">NADP</keyword>
<evidence type="ECO:0000256" key="3">
    <source>
        <dbReference type="ARBA" id="ARBA00023002"/>
    </source>
</evidence>
<evidence type="ECO:0000256" key="1">
    <source>
        <dbReference type="ARBA" id="ARBA00007905"/>
    </source>
</evidence>
<evidence type="ECO:0000313" key="8">
    <source>
        <dbReference type="EMBL" id="RNB89928.1"/>
    </source>
</evidence>
<dbReference type="Proteomes" id="UP000271031">
    <property type="component" value="Unassembled WGS sequence"/>
</dbReference>
<organism evidence="8 9">
    <name type="scientific">Brevibacillus fluminis</name>
    <dbReference type="NCBI Taxonomy" id="511487"/>
    <lineage>
        <taxon>Bacteria</taxon>
        <taxon>Bacillati</taxon>
        <taxon>Bacillota</taxon>
        <taxon>Bacilli</taxon>
        <taxon>Bacillales</taxon>
        <taxon>Paenibacillaceae</taxon>
        <taxon>Brevibacillus</taxon>
    </lineage>
</organism>
<dbReference type="PROSITE" id="PS00062">
    <property type="entry name" value="ALDOKETO_REDUCTASE_2"/>
    <property type="match status" value="1"/>
</dbReference>
<evidence type="ECO:0000256" key="6">
    <source>
        <dbReference type="PIRSR" id="PIRSR000097-3"/>
    </source>
</evidence>
<feature type="active site" description="Proton donor" evidence="4">
    <location>
        <position position="54"/>
    </location>
</feature>
<accession>A0A3M8DPA1</accession>
<dbReference type="InterPro" id="IPR036812">
    <property type="entry name" value="NAD(P)_OxRdtase_dom_sf"/>
</dbReference>
<dbReference type="InterPro" id="IPR018170">
    <property type="entry name" value="Aldo/ket_reductase_CS"/>
</dbReference>
<feature type="domain" description="NADP-dependent oxidoreductase" evidence="7">
    <location>
        <begin position="29"/>
        <end position="262"/>
    </location>
</feature>
<dbReference type="InterPro" id="IPR023210">
    <property type="entry name" value="NADP_OxRdtase_dom"/>
</dbReference>
<dbReference type="OrthoDB" id="9804790at2"/>
<dbReference type="RefSeq" id="WP_122918181.1">
    <property type="nucleotide sequence ID" value="NZ_RHHQ01000008.1"/>
</dbReference>
<reference evidence="8 9" key="1">
    <citation type="submission" date="2018-10" db="EMBL/GenBank/DDBJ databases">
        <title>Phylogenomics of Brevibacillus.</title>
        <authorList>
            <person name="Dunlap C."/>
        </authorList>
    </citation>
    <scope>NUCLEOTIDE SEQUENCE [LARGE SCALE GENOMIC DNA]</scope>
    <source>
        <strain evidence="8 9">JCM 15716</strain>
    </source>
</reference>
<feature type="site" description="Lowers pKa of active site Tyr" evidence="6">
    <location>
        <position position="79"/>
    </location>
</feature>
<name>A0A3M8DPA1_9BACL</name>
<dbReference type="PANTHER" id="PTHR43827">
    <property type="entry name" value="2,5-DIKETO-D-GLUCONIC ACID REDUCTASE"/>
    <property type="match status" value="1"/>
</dbReference>
<sequence>MKRSIQDCIKLSNGVLMPQHGFGVYLIKEEAEAEVAIGKALEVGYRSFDTAQFYQNEGLLASLLHRSSVPQNELFITTKITNEKQGYDQTLSSFEQSMKEMQLKQLDLLLVHWPSKTHFFETWRAFERLYEEKLVRAIGVCNFQIEHLEKLATRANVQPAVNQIECHPYLTQRPLLDYMNAHGIEGEAWSPLGRGAVLQDPVIAQIAQVHSKSAAQIILRWHVQRDLIVIPKSATPSRIAENAAIYDFALNDEEMASIDALNQDKRTGPDPDVVYEKI</sequence>
<evidence type="ECO:0000256" key="4">
    <source>
        <dbReference type="PIRSR" id="PIRSR000097-1"/>
    </source>
</evidence>
<dbReference type="InterPro" id="IPR020471">
    <property type="entry name" value="AKR"/>
</dbReference>
<evidence type="ECO:0000313" key="9">
    <source>
        <dbReference type="Proteomes" id="UP000271031"/>
    </source>
</evidence>